<evidence type="ECO:0000313" key="2">
    <source>
        <dbReference type="EMBL" id="KAL1395440.1"/>
    </source>
</evidence>
<feature type="compositionally biased region" description="Polar residues" evidence="1">
    <location>
        <begin position="196"/>
        <end position="215"/>
    </location>
</feature>
<reference evidence="2 3" key="1">
    <citation type="submission" date="2024-05" db="EMBL/GenBank/DDBJ databases">
        <title>Culex pipiens pipiens assembly and annotation.</title>
        <authorList>
            <person name="Alout H."/>
            <person name="Durand T."/>
        </authorList>
    </citation>
    <scope>NUCLEOTIDE SEQUENCE [LARGE SCALE GENOMIC DNA]</scope>
    <source>
        <strain evidence="2">HA-2024</strain>
        <tissue evidence="2">Whole body</tissue>
    </source>
</reference>
<evidence type="ECO:0000256" key="1">
    <source>
        <dbReference type="SAM" id="MobiDB-lite"/>
    </source>
</evidence>
<protein>
    <submittedName>
        <fullName evidence="2">Uncharacterized protein</fullName>
    </submittedName>
</protein>
<accession>A0ABD1D717</accession>
<evidence type="ECO:0000313" key="3">
    <source>
        <dbReference type="Proteomes" id="UP001562425"/>
    </source>
</evidence>
<dbReference type="EMBL" id="JBEHCU010007144">
    <property type="protein sequence ID" value="KAL1395440.1"/>
    <property type="molecule type" value="Genomic_DNA"/>
</dbReference>
<keyword evidence="3" id="KW-1185">Reference proteome</keyword>
<feature type="compositionally biased region" description="Polar residues" evidence="1">
    <location>
        <begin position="174"/>
        <end position="190"/>
    </location>
</feature>
<gene>
    <name evidence="2" type="ORF">pipiens_011245</name>
</gene>
<organism evidence="2 3">
    <name type="scientific">Culex pipiens pipiens</name>
    <name type="common">Northern house mosquito</name>
    <dbReference type="NCBI Taxonomy" id="38569"/>
    <lineage>
        <taxon>Eukaryota</taxon>
        <taxon>Metazoa</taxon>
        <taxon>Ecdysozoa</taxon>
        <taxon>Arthropoda</taxon>
        <taxon>Hexapoda</taxon>
        <taxon>Insecta</taxon>
        <taxon>Pterygota</taxon>
        <taxon>Neoptera</taxon>
        <taxon>Endopterygota</taxon>
        <taxon>Diptera</taxon>
        <taxon>Nematocera</taxon>
        <taxon>Culicoidea</taxon>
        <taxon>Culicidae</taxon>
        <taxon>Culicinae</taxon>
        <taxon>Culicini</taxon>
        <taxon>Culex</taxon>
        <taxon>Culex</taxon>
    </lineage>
</organism>
<feature type="non-terminal residue" evidence="2">
    <location>
        <position position="215"/>
    </location>
</feature>
<dbReference type="Proteomes" id="UP001562425">
    <property type="component" value="Unassembled WGS sequence"/>
</dbReference>
<comment type="caution">
    <text evidence="2">The sequence shown here is derived from an EMBL/GenBank/DDBJ whole genome shotgun (WGS) entry which is preliminary data.</text>
</comment>
<sequence length="215" mass="23931">MCICVWQRLVFPAHSHFHHDSCESPRTILQTGTTTDALRRAPRLLSSVPTEITLVPRSGCIVQLLPRRDRSVEFRQQYEIVRSSNRLQRNVERDPAREITTTDRGTTMRGHVQNASFARPDNIARGALDNMLAIRGAVDDVAPRPRIAEEKLECDGVVLSYGTWTARTLSTFSSSASTCQPKSPLTTSKTSKAEYSWSTTSRNKRNPSLSNGACG</sequence>
<feature type="region of interest" description="Disordered" evidence="1">
    <location>
        <begin position="174"/>
        <end position="215"/>
    </location>
</feature>
<name>A0ABD1D717_CULPP</name>
<proteinExistence type="predicted"/>
<dbReference type="AlphaFoldDB" id="A0ABD1D717"/>